<dbReference type="PROSITE" id="PS00615">
    <property type="entry name" value="C_TYPE_LECTIN_1"/>
    <property type="match status" value="1"/>
</dbReference>
<keyword evidence="2" id="KW-0732">Signal</keyword>
<gene>
    <name evidence="4" type="ORF">KUDE01_029356</name>
</gene>
<dbReference type="SMART" id="SM00034">
    <property type="entry name" value="CLECT"/>
    <property type="match status" value="2"/>
</dbReference>
<dbReference type="EMBL" id="JASDAP010000020">
    <property type="protein sequence ID" value="KAK1885635.1"/>
    <property type="molecule type" value="Genomic_DNA"/>
</dbReference>
<organism evidence="4 5">
    <name type="scientific">Dissostichus eleginoides</name>
    <name type="common">Patagonian toothfish</name>
    <name type="synonym">Dissostichus amissus</name>
    <dbReference type="NCBI Taxonomy" id="100907"/>
    <lineage>
        <taxon>Eukaryota</taxon>
        <taxon>Metazoa</taxon>
        <taxon>Chordata</taxon>
        <taxon>Craniata</taxon>
        <taxon>Vertebrata</taxon>
        <taxon>Euteleostomi</taxon>
        <taxon>Actinopterygii</taxon>
        <taxon>Neopterygii</taxon>
        <taxon>Teleostei</taxon>
        <taxon>Neoteleostei</taxon>
        <taxon>Acanthomorphata</taxon>
        <taxon>Eupercaria</taxon>
        <taxon>Perciformes</taxon>
        <taxon>Notothenioidei</taxon>
        <taxon>Nototheniidae</taxon>
        <taxon>Dissostichus</taxon>
    </lineage>
</organism>
<dbReference type="PANTHER" id="PTHR45784">
    <property type="entry name" value="C-TYPE LECTIN DOMAIN FAMILY 20 MEMBER A-RELATED"/>
    <property type="match status" value="1"/>
</dbReference>
<feature type="signal peptide" evidence="2">
    <location>
        <begin position="1"/>
        <end position="15"/>
    </location>
</feature>
<proteinExistence type="predicted"/>
<evidence type="ECO:0000313" key="5">
    <source>
        <dbReference type="Proteomes" id="UP001228049"/>
    </source>
</evidence>
<comment type="caution">
    <text evidence="4">The sequence shown here is derived from an EMBL/GenBank/DDBJ whole genome shotgun (WGS) entry which is preliminary data.</text>
</comment>
<dbReference type="AlphaFoldDB" id="A0AAD9F4Q8"/>
<sequence>MEIFFIQMLFIVCVSEQIGKHVYPTIRATWPEAQQYCRDHHTDLTPITTPWEEESLKNASIGKLSGYFFVGLYKNGRTWMWSGGGKATYLPWAGGQLYNFVLETVAVVCLPSCTNGWHNAYPIQSSHFLCFNLIVSEYKATWEQSMLHCKQNHTALTSLTSETEHLLTLREIKHDNITERVWIGLRYLGDHWLWVNGDPLQYEAWPQGDQDHQCPIYKRCGALTKGGLWENWDCKEKLNFICY</sequence>
<feature type="domain" description="C-type lectin" evidence="3">
    <location>
        <begin position="18"/>
        <end position="131"/>
    </location>
</feature>
<dbReference type="InterPro" id="IPR016187">
    <property type="entry name" value="CTDL_fold"/>
</dbReference>
<dbReference type="InterPro" id="IPR016186">
    <property type="entry name" value="C-type_lectin-like/link_sf"/>
</dbReference>
<feature type="domain" description="C-type lectin" evidence="3">
    <location>
        <begin position="130"/>
        <end position="243"/>
    </location>
</feature>
<evidence type="ECO:0000259" key="3">
    <source>
        <dbReference type="PROSITE" id="PS50041"/>
    </source>
</evidence>
<evidence type="ECO:0000256" key="1">
    <source>
        <dbReference type="ARBA" id="ARBA00023157"/>
    </source>
</evidence>
<feature type="chain" id="PRO_5042182768" evidence="2">
    <location>
        <begin position="16"/>
        <end position="243"/>
    </location>
</feature>
<dbReference type="SUPFAM" id="SSF56436">
    <property type="entry name" value="C-type lectin-like"/>
    <property type="match status" value="2"/>
</dbReference>
<evidence type="ECO:0000256" key="2">
    <source>
        <dbReference type="SAM" id="SignalP"/>
    </source>
</evidence>
<evidence type="ECO:0000313" key="4">
    <source>
        <dbReference type="EMBL" id="KAK1885635.1"/>
    </source>
</evidence>
<name>A0AAD9F4Q8_DISEL</name>
<keyword evidence="1" id="KW-1015">Disulfide bond</keyword>
<dbReference type="PROSITE" id="PS50041">
    <property type="entry name" value="C_TYPE_LECTIN_2"/>
    <property type="match status" value="2"/>
</dbReference>
<accession>A0AAD9F4Q8</accession>
<reference evidence="4" key="1">
    <citation type="submission" date="2023-04" db="EMBL/GenBank/DDBJ databases">
        <title>Chromosome-level genome of Chaenocephalus aceratus.</title>
        <authorList>
            <person name="Park H."/>
        </authorList>
    </citation>
    <scope>NUCLEOTIDE SEQUENCE</scope>
    <source>
        <strain evidence="4">DE</strain>
        <tissue evidence="4">Muscle</tissue>
    </source>
</reference>
<dbReference type="InterPro" id="IPR001304">
    <property type="entry name" value="C-type_lectin-like"/>
</dbReference>
<dbReference type="InterPro" id="IPR018378">
    <property type="entry name" value="C-type_lectin_CS"/>
</dbReference>
<dbReference type="Proteomes" id="UP001228049">
    <property type="component" value="Unassembled WGS sequence"/>
</dbReference>
<dbReference type="Gene3D" id="3.10.100.10">
    <property type="entry name" value="Mannose-Binding Protein A, subunit A"/>
    <property type="match status" value="2"/>
</dbReference>
<dbReference type="Pfam" id="PF00059">
    <property type="entry name" value="Lectin_C"/>
    <property type="match status" value="2"/>
</dbReference>
<dbReference type="PANTHER" id="PTHR45784:SF8">
    <property type="entry name" value="C-TYPE MANNOSE RECEPTOR 2-RELATED"/>
    <property type="match status" value="1"/>
</dbReference>
<protein>
    <submittedName>
        <fullName evidence="4">Versican core protein</fullName>
    </submittedName>
</protein>
<keyword evidence="5" id="KW-1185">Reference proteome</keyword>